<dbReference type="PANTHER" id="PTHR33164">
    <property type="entry name" value="TRANSCRIPTIONAL REGULATOR, MARR FAMILY"/>
    <property type="match status" value="1"/>
</dbReference>
<dbReference type="Gene3D" id="1.10.10.10">
    <property type="entry name" value="Winged helix-like DNA-binding domain superfamily/Winged helix DNA-binding domain"/>
    <property type="match status" value="1"/>
</dbReference>
<name>A0A0B8TCC1_9SPHI</name>
<gene>
    <name evidence="2" type="ORF">DI53_0135</name>
</gene>
<dbReference type="InterPro" id="IPR036390">
    <property type="entry name" value="WH_DNA-bd_sf"/>
</dbReference>
<evidence type="ECO:0000313" key="3">
    <source>
        <dbReference type="Proteomes" id="UP000031802"/>
    </source>
</evidence>
<dbReference type="PROSITE" id="PS50995">
    <property type="entry name" value="HTH_MARR_2"/>
    <property type="match status" value="1"/>
</dbReference>
<dbReference type="eggNOG" id="COG1846">
    <property type="taxonomic scope" value="Bacteria"/>
</dbReference>
<feature type="domain" description="HTH marR-type" evidence="1">
    <location>
        <begin position="57"/>
        <end position="187"/>
    </location>
</feature>
<comment type="caution">
    <text evidence="2">The sequence shown here is derived from an EMBL/GenBank/DDBJ whole genome shotgun (WGS) entry which is preliminary data.</text>
</comment>
<dbReference type="STRING" id="1229276.DI53_0135"/>
<organism evidence="2 3">
    <name type="scientific">Sphingobacterium deserti</name>
    <dbReference type="NCBI Taxonomy" id="1229276"/>
    <lineage>
        <taxon>Bacteria</taxon>
        <taxon>Pseudomonadati</taxon>
        <taxon>Bacteroidota</taxon>
        <taxon>Sphingobacteriia</taxon>
        <taxon>Sphingobacteriales</taxon>
        <taxon>Sphingobacteriaceae</taxon>
        <taxon>Sphingobacterium</taxon>
    </lineage>
</organism>
<proteinExistence type="predicted"/>
<dbReference type="GO" id="GO:0006950">
    <property type="term" value="P:response to stress"/>
    <property type="evidence" value="ECO:0007669"/>
    <property type="project" value="TreeGrafter"/>
</dbReference>
<dbReference type="PRINTS" id="PR00598">
    <property type="entry name" value="HTHMARR"/>
</dbReference>
<dbReference type="GO" id="GO:0003700">
    <property type="term" value="F:DNA-binding transcription factor activity"/>
    <property type="evidence" value="ECO:0007669"/>
    <property type="project" value="InterPro"/>
</dbReference>
<sequence>MVDLLEEFEQDASTVGSPVNIDEFKLWLAVKVGHEKVVEPEPDWAGKGQGRSADSVINTLFVHLNRYAKMYSKAAIQGSLFSTQEEFIYLINLRAFGAMTKMELIKLNIQEKPVGMQIISRLLQQGWVEQRTSSTDKRSKIITLTDTGLRVLDAQMPKIRQATQIVAGNLSHQEKLQLISLLHKLDNFHKPIFESKKDSMDLLDTVLQDYLTLKN</sequence>
<dbReference type="InterPro" id="IPR036388">
    <property type="entry name" value="WH-like_DNA-bd_sf"/>
</dbReference>
<keyword evidence="3" id="KW-1185">Reference proteome</keyword>
<protein>
    <submittedName>
        <fullName evidence="2">Regulatory protein MarR</fullName>
    </submittedName>
</protein>
<dbReference type="PATRIC" id="fig|1229276.3.peg.141"/>
<dbReference type="InterPro" id="IPR039422">
    <property type="entry name" value="MarR/SlyA-like"/>
</dbReference>
<dbReference type="EMBL" id="JJMU01000002">
    <property type="protein sequence ID" value="KGE16020.1"/>
    <property type="molecule type" value="Genomic_DNA"/>
</dbReference>
<reference evidence="2 3" key="2">
    <citation type="journal article" date="2015" name="PLoS ONE">
        <title>Whole-Genome Optical Mapping and Finished Genome Sequence of Sphingobacterium deserti sp. nov., a New Species Isolated from the Western Desert of China.</title>
        <authorList>
            <person name="Teng C."/>
            <person name="Zhou Z."/>
            <person name="Molnar I."/>
            <person name="Li X."/>
            <person name="Tang R."/>
            <person name="Chen M."/>
            <person name="Wang L."/>
            <person name="Su S."/>
            <person name="Zhang W."/>
            <person name="Lin M."/>
        </authorList>
    </citation>
    <scope>NUCLEOTIDE SEQUENCE [LARGE SCALE GENOMIC DNA]</scope>
    <source>
        <strain evidence="3">ACCC05744</strain>
    </source>
</reference>
<dbReference type="PANTHER" id="PTHR33164:SF43">
    <property type="entry name" value="HTH-TYPE TRANSCRIPTIONAL REPRESSOR YETL"/>
    <property type="match status" value="1"/>
</dbReference>
<dbReference type="SUPFAM" id="SSF46785">
    <property type="entry name" value="Winged helix' DNA-binding domain"/>
    <property type="match status" value="1"/>
</dbReference>
<dbReference type="AlphaFoldDB" id="A0A0B8TCC1"/>
<accession>A0A0B8TCC1</accession>
<reference evidence="3" key="1">
    <citation type="submission" date="2014-04" db="EMBL/GenBank/DDBJ databases">
        <title>Whole-Genome optical mapping and complete genome sequence of Sphingobacterium deserti sp. nov., a new spaces isolated from desert in the west of China.</title>
        <authorList>
            <person name="Teng C."/>
            <person name="Zhou Z."/>
            <person name="Li X."/>
            <person name="Chen M."/>
            <person name="Lin M."/>
            <person name="Wang L."/>
            <person name="Su S."/>
            <person name="Zhang C."/>
            <person name="Zhang W."/>
        </authorList>
    </citation>
    <scope>NUCLEOTIDE SEQUENCE [LARGE SCALE GENOMIC DNA]</scope>
    <source>
        <strain evidence="3">ACCC05744</strain>
    </source>
</reference>
<evidence type="ECO:0000313" key="2">
    <source>
        <dbReference type="EMBL" id="KGE16020.1"/>
    </source>
</evidence>
<evidence type="ECO:0000259" key="1">
    <source>
        <dbReference type="PROSITE" id="PS50995"/>
    </source>
</evidence>
<dbReference type="Proteomes" id="UP000031802">
    <property type="component" value="Unassembled WGS sequence"/>
</dbReference>
<dbReference type="InterPro" id="IPR000835">
    <property type="entry name" value="HTH_MarR-typ"/>
</dbReference>